<dbReference type="CDD" id="cd18795">
    <property type="entry name" value="SF2_C_Ski2"/>
    <property type="match status" value="1"/>
</dbReference>
<reference evidence="11" key="1">
    <citation type="journal article" date="2014" name="Nat. Genet.">
        <title>Genome and transcriptome of the porcine whipworm Trichuris suis.</title>
        <authorList>
            <person name="Jex A.R."/>
            <person name="Nejsum P."/>
            <person name="Schwarz E.M."/>
            <person name="Hu L."/>
            <person name="Young N.D."/>
            <person name="Hall R.S."/>
            <person name="Korhonen P.K."/>
            <person name="Liao S."/>
            <person name="Thamsborg S."/>
            <person name="Xia J."/>
            <person name="Xu P."/>
            <person name="Wang S."/>
            <person name="Scheerlinck J.P."/>
            <person name="Hofmann A."/>
            <person name="Sternberg P.W."/>
            <person name="Wang J."/>
            <person name="Gasser R.B."/>
        </authorList>
    </citation>
    <scope>NUCLEOTIDE SEQUENCE [LARGE SCALE GENOMIC DNA]</scope>
    <source>
        <strain evidence="11">DCEP-RM93F</strain>
    </source>
</reference>
<evidence type="ECO:0000256" key="7">
    <source>
        <dbReference type="SAM" id="Coils"/>
    </source>
</evidence>
<dbReference type="InterPro" id="IPR050699">
    <property type="entry name" value="RNA-DNA_Helicase"/>
</dbReference>
<dbReference type="Gene3D" id="3.40.50.300">
    <property type="entry name" value="P-loop containing nucleotide triphosphate hydrolases"/>
    <property type="match status" value="2"/>
</dbReference>
<dbReference type="GO" id="GO:0005524">
    <property type="term" value="F:ATP binding"/>
    <property type="evidence" value="ECO:0007669"/>
    <property type="project" value="UniProtKB-KW"/>
</dbReference>
<dbReference type="FunFam" id="3.40.50.300:FF:000141">
    <property type="entry name" value="ATP-dependent RNA helicase DOB1"/>
    <property type="match status" value="1"/>
</dbReference>
<dbReference type="SMART" id="SM00487">
    <property type="entry name" value="DEXDc"/>
    <property type="match status" value="1"/>
</dbReference>
<dbReference type="PROSITE" id="PS51192">
    <property type="entry name" value="HELICASE_ATP_BIND_1"/>
    <property type="match status" value="1"/>
</dbReference>
<dbReference type="GO" id="GO:0003724">
    <property type="term" value="F:RNA helicase activity"/>
    <property type="evidence" value="ECO:0007669"/>
    <property type="project" value="InterPro"/>
</dbReference>
<dbReference type="GO" id="GO:0006401">
    <property type="term" value="P:RNA catabolic process"/>
    <property type="evidence" value="ECO:0007669"/>
    <property type="project" value="InterPro"/>
</dbReference>
<dbReference type="EMBL" id="KL367529">
    <property type="protein sequence ID" value="KFD66013.1"/>
    <property type="molecule type" value="Genomic_DNA"/>
</dbReference>
<dbReference type="GO" id="GO:0000460">
    <property type="term" value="P:maturation of 5.8S rRNA"/>
    <property type="evidence" value="ECO:0007669"/>
    <property type="project" value="TreeGrafter"/>
</dbReference>
<dbReference type="PROSITE" id="PS51194">
    <property type="entry name" value="HELICASE_CTER"/>
    <property type="match status" value="1"/>
</dbReference>
<keyword evidence="7" id="KW-0175">Coiled coil</keyword>
<feature type="domain" description="Helicase ATP-binding" evidence="9">
    <location>
        <begin position="259"/>
        <end position="390"/>
    </location>
</feature>
<dbReference type="InterPro" id="IPR016438">
    <property type="entry name" value="SKI2-like"/>
</dbReference>
<evidence type="ECO:0000259" key="10">
    <source>
        <dbReference type="PROSITE" id="PS51194"/>
    </source>
</evidence>
<dbReference type="CDD" id="cd13154">
    <property type="entry name" value="KOW_Mtr4"/>
    <property type="match status" value="1"/>
</dbReference>
<feature type="region of interest" description="Disordered" evidence="8">
    <location>
        <begin position="23"/>
        <end position="44"/>
    </location>
</feature>
<dbReference type="SUPFAM" id="SSF52540">
    <property type="entry name" value="P-loop containing nucleoside triphosphate hydrolases"/>
    <property type="match status" value="1"/>
</dbReference>
<evidence type="ECO:0000256" key="2">
    <source>
        <dbReference type="ARBA" id="ARBA00022741"/>
    </source>
</evidence>
<dbReference type="InterPro" id="IPR014001">
    <property type="entry name" value="Helicase_ATP-bd"/>
</dbReference>
<comment type="subcellular location">
    <subcellularLocation>
        <location evidence="1">Nucleus</location>
    </subcellularLocation>
</comment>
<dbReference type="GO" id="GO:0003723">
    <property type="term" value="F:RNA binding"/>
    <property type="evidence" value="ECO:0007669"/>
    <property type="project" value="InterPro"/>
</dbReference>
<evidence type="ECO:0008006" key="12">
    <source>
        <dbReference type="Google" id="ProtNLM"/>
    </source>
</evidence>
<dbReference type="Pfam" id="PF00270">
    <property type="entry name" value="DEAD"/>
    <property type="match status" value="1"/>
</dbReference>
<keyword evidence="3" id="KW-0378">Hydrolase</keyword>
<dbReference type="PIRSF" id="PIRSF005198">
    <property type="entry name" value="Antiviral_helicase_SKI2"/>
    <property type="match status" value="1"/>
</dbReference>
<dbReference type="InterPro" id="IPR011545">
    <property type="entry name" value="DEAD/DEAH_box_helicase_dom"/>
</dbReference>
<proteinExistence type="predicted"/>
<gene>
    <name evidence="11" type="ORF">M514_03193</name>
</gene>
<evidence type="ECO:0000256" key="8">
    <source>
        <dbReference type="SAM" id="MobiDB-lite"/>
    </source>
</evidence>
<protein>
    <recommendedName>
        <fullName evidence="12">Superkiller viralicidic activity 2-like 2</fullName>
    </recommendedName>
</protein>
<dbReference type="GO" id="GO:0005634">
    <property type="term" value="C:nucleus"/>
    <property type="evidence" value="ECO:0007669"/>
    <property type="project" value="UniProtKB-SubCell"/>
</dbReference>
<keyword evidence="6" id="KW-0539">Nucleus</keyword>
<dbReference type="FunFam" id="1.10.3380.30:FF:000003">
    <property type="entry name" value="ATP dependent RNA helicase (Dob1)"/>
    <property type="match status" value="1"/>
</dbReference>
<dbReference type="Gene3D" id="1.10.3380.30">
    <property type="match status" value="2"/>
</dbReference>
<feature type="compositionally biased region" description="Basic and acidic residues" evidence="8">
    <location>
        <begin position="35"/>
        <end position="44"/>
    </location>
</feature>
<evidence type="ECO:0000256" key="5">
    <source>
        <dbReference type="ARBA" id="ARBA00022840"/>
    </source>
</evidence>
<keyword evidence="5" id="KW-0067">ATP-binding</keyword>
<evidence type="ECO:0000256" key="3">
    <source>
        <dbReference type="ARBA" id="ARBA00022801"/>
    </source>
</evidence>
<name>A0A085N967_9BILA</name>
<evidence type="ECO:0000256" key="1">
    <source>
        <dbReference type="ARBA" id="ARBA00004123"/>
    </source>
</evidence>
<dbReference type="Pfam" id="PF08148">
    <property type="entry name" value="DSHCT"/>
    <property type="match status" value="1"/>
</dbReference>
<evidence type="ECO:0000256" key="6">
    <source>
        <dbReference type="ARBA" id="ARBA00023242"/>
    </source>
</evidence>
<dbReference type="InterPro" id="IPR012961">
    <property type="entry name" value="Ski2/MTR4_C"/>
</dbReference>
<feature type="region of interest" description="Disordered" evidence="8">
    <location>
        <begin position="436"/>
        <end position="459"/>
    </location>
</feature>
<dbReference type="GO" id="GO:0016787">
    <property type="term" value="F:hydrolase activity"/>
    <property type="evidence" value="ECO:0007669"/>
    <property type="project" value="UniProtKB-KW"/>
</dbReference>
<dbReference type="InterPro" id="IPR027417">
    <property type="entry name" value="P-loop_NTPase"/>
</dbReference>
<dbReference type="InterPro" id="IPR001650">
    <property type="entry name" value="Helicase_C-like"/>
</dbReference>
<evidence type="ECO:0000259" key="9">
    <source>
        <dbReference type="PROSITE" id="PS51192"/>
    </source>
</evidence>
<feature type="domain" description="Helicase C-terminal" evidence="10">
    <location>
        <begin position="465"/>
        <end position="667"/>
    </location>
</feature>
<organism evidence="11">
    <name type="scientific">Trichuris suis</name>
    <name type="common">pig whipworm</name>
    <dbReference type="NCBI Taxonomy" id="68888"/>
    <lineage>
        <taxon>Eukaryota</taxon>
        <taxon>Metazoa</taxon>
        <taxon>Ecdysozoa</taxon>
        <taxon>Nematoda</taxon>
        <taxon>Enoplea</taxon>
        <taxon>Dorylaimia</taxon>
        <taxon>Trichinellida</taxon>
        <taxon>Trichuridae</taxon>
        <taxon>Trichuris</taxon>
    </lineage>
</organism>
<dbReference type="SMART" id="SM01142">
    <property type="entry name" value="DSHCT"/>
    <property type="match status" value="1"/>
</dbReference>
<dbReference type="InterPro" id="IPR048392">
    <property type="entry name" value="MTR4-like_stalk"/>
</dbReference>
<dbReference type="Pfam" id="PF13234">
    <property type="entry name" value="MTR4_beta-barrel"/>
    <property type="match status" value="1"/>
</dbReference>
<dbReference type="PANTHER" id="PTHR12131">
    <property type="entry name" value="ATP-DEPENDENT RNA AND DNA HELICASE"/>
    <property type="match status" value="1"/>
</dbReference>
<dbReference type="FunFam" id="2.40.30.300:FF:000001">
    <property type="entry name" value="Mtr4 exosome RNA helicase"/>
    <property type="match status" value="1"/>
</dbReference>
<dbReference type="Proteomes" id="UP000030758">
    <property type="component" value="Unassembled WGS sequence"/>
</dbReference>
<dbReference type="Gene3D" id="2.40.30.300">
    <property type="match status" value="1"/>
</dbReference>
<sequence length="1133" mass="128215">MSSELDQEDCFFSMFESSSSVSVDMLSSESVTTDVSKEGKADRRRRAEELIQELMTYTEQKKTRKSSDVIEEAGVESVEDRSCEPPSRATVINLQTPDASCKHEMSSELDQEDCFFSMFESSSSVSVDMLSSESVTTDVSKEGKADRRRRAEELIQELMTYTEQKKSKKSSDVIEEVGVESVEDRSCEPPSRATVINLQTPDASCKHEVTVPPLTTYEPLKEPTRPPAMEFPYKLDTFQKEAIRCIDNDQSVLVSAHTYAIAYSLKREQRVVYTSPIKALSNQKYRELCEHFPDVGLLTGDVTINPDAACLVMTTEILRSMLYHGAEVMREVGWVIFDEIHYMRDRERGVVWEEAIILLPDSVRHVFLSATIPNGSQFAEWISLLHRQKCHVISTDRRPVPLQHYVYPMGGDGIYLVYNTDGVFNESRFNQAVQTFTSRSNPNLGPPERGRRGGPRQANSSNLCNVVQLIADTKLTPVIVFNFSRRECEANAMQIFEKINFNTAKEVELINEVFQNAINLLSKEDRKLPQITTLLPVLQRGVGIHHSGLLPILKEVIEILFSEGLIKALFATETFSMGLNMPAKTVLFTCARKFDGTSHRWITSGEFIQMSGRAGRRGIDERGLVILAIDTMMGGDVAKNIIMGQPDPLNSQFRLTYNMVLNLLRVEGIHPEYMLERSFSQFQNSINLPKAIEKVKALQLKYENMKVSNEDELASYYVVKSKIDELKRDMLKVLTKPMYIVPFLRPGRLVHVKSGDDDFGWCVVVNFRRTVPKGQKDDSTPSYVIDVLIRVSPSCLGEKQISRIRPPKPGEAAKVEVVPVLLNSVYGISSIRVFYPKNLNNEDNRLCVLKSLEQVKMSYSEAEGGIPLLDPIKDMHIEDEGFKETAKYVEVLEKQLSSMPVRKMPNFESLMEKFEEKRELENRLNIAKAELANAQRLFHMEELQARKRVLRRLGFCTAQDVITLKGRVACEISAGDELLLTEMLFDGKFADLDPSSCAAVLSCIVFQEKAELVQLSEQFTQFLTYMQRTAKRIARVSAEVNLPINEDEYIASIRPHMMPVVHAWCEGKDFATVSSMTTVFEGSIIRTMRRLEELLCEMCLAAKAMGSKELEQKFNDASVAMKRGIVFAASLYL</sequence>
<dbReference type="Pfam" id="PF21408">
    <property type="entry name" value="MTR4-like_stalk"/>
    <property type="match status" value="1"/>
</dbReference>
<evidence type="ECO:0000313" key="11">
    <source>
        <dbReference type="EMBL" id="KFD66013.1"/>
    </source>
</evidence>
<keyword evidence="2" id="KW-0547">Nucleotide-binding</keyword>
<dbReference type="PANTHER" id="PTHR12131:SF7">
    <property type="entry name" value="EXOSOME RNA HELICASE MTR4"/>
    <property type="match status" value="1"/>
</dbReference>
<dbReference type="InterPro" id="IPR025696">
    <property type="entry name" value="Beta-barrel_MTR4"/>
</dbReference>
<dbReference type="FunFam" id="3.40.50.300:FF:000083">
    <property type="entry name" value="ATP-dependent RNA helicase DOB1"/>
    <property type="match status" value="1"/>
</dbReference>
<accession>A0A085N967</accession>
<feature type="coiled-coil region" evidence="7">
    <location>
        <begin position="910"/>
        <end position="937"/>
    </location>
</feature>
<dbReference type="AlphaFoldDB" id="A0A085N967"/>
<dbReference type="SMART" id="SM00490">
    <property type="entry name" value="HELICc"/>
    <property type="match status" value="1"/>
</dbReference>
<evidence type="ECO:0000256" key="4">
    <source>
        <dbReference type="ARBA" id="ARBA00022806"/>
    </source>
</evidence>
<keyword evidence="4" id="KW-0347">Helicase</keyword>